<dbReference type="AlphaFoldDB" id="A0A097EME7"/>
<accession>A0A097EME7</accession>
<proteinExistence type="predicted"/>
<evidence type="ECO:0000256" key="1">
    <source>
        <dbReference type="SAM" id="Phobius"/>
    </source>
</evidence>
<dbReference type="HOGENOM" id="CLU_2219249_0_0_6"/>
<keyword evidence="1" id="KW-0812">Transmembrane</keyword>
<keyword evidence="3" id="KW-1185">Reference proteome</keyword>
<keyword evidence="1" id="KW-1133">Transmembrane helix</keyword>
<reference evidence="2 3" key="1">
    <citation type="submission" date="2014-10" db="EMBL/GenBank/DDBJ databases">
        <title>Whole genome sequence of Francisella endociliophora strain FSC1006, isolated from a laboratory culture of the marine ciliate Euplotes raikovi.</title>
        <authorList>
            <person name="Granberg M."/>
            <person name="Backman S."/>
            <person name="Lundmark E."/>
            <person name="Nilsson E."/>
            <person name="Karlsson E."/>
            <person name="Thelaus J."/>
            <person name="Ohrman C."/>
            <person name="Larkeryd A."/>
            <person name="Stenberg P."/>
        </authorList>
    </citation>
    <scope>NUCLEOTIDE SEQUENCE [LARGE SCALE GENOMIC DNA]</scope>
    <source>
        <strain evidence="2 3">FSC1006</strain>
    </source>
</reference>
<sequence length="106" mass="11146">MLLEANDLIVSFLAIFCFSIIMAAIQGAVSPFFSLVFDQEWRATGCAISYSIGNGISGAAPLIASIFTAKYGISGLAIYTLILVFAGVLGAIGIYRTMAANKTVKL</sequence>
<keyword evidence="1" id="KW-0472">Membrane</keyword>
<dbReference type="SUPFAM" id="SSF103473">
    <property type="entry name" value="MFS general substrate transporter"/>
    <property type="match status" value="1"/>
</dbReference>
<evidence type="ECO:0000313" key="2">
    <source>
        <dbReference type="EMBL" id="AIT08741.1"/>
    </source>
</evidence>
<feature type="transmembrane region" description="Helical" evidence="1">
    <location>
        <begin position="47"/>
        <end position="67"/>
    </location>
</feature>
<gene>
    <name evidence="2" type="ORF">LO80_01290</name>
</gene>
<dbReference type="EMBL" id="CP009574">
    <property type="protein sequence ID" value="AIT08741.1"/>
    <property type="molecule type" value="Genomic_DNA"/>
</dbReference>
<protein>
    <recommendedName>
        <fullName evidence="4">Major facilitator superfamily (MFS) profile domain-containing protein</fullName>
    </recommendedName>
</protein>
<feature type="transmembrane region" description="Helical" evidence="1">
    <location>
        <begin position="73"/>
        <end position="95"/>
    </location>
</feature>
<organism evidence="2 3">
    <name type="scientific">Candidatus Francisella endociliophora</name>
    <dbReference type="NCBI Taxonomy" id="653937"/>
    <lineage>
        <taxon>Bacteria</taxon>
        <taxon>Pseudomonadati</taxon>
        <taxon>Pseudomonadota</taxon>
        <taxon>Gammaproteobacteria</taxon>
        <taxon>Thiotrichales</taxon>
        <taxon>Francisellaceae</taxon>
        <taxon>Francisella</taxon>
    </lineage>
</organism>
<feature type="transmembrane region" description="Helical" evidence="1">
    <location>
        <begin position="12"/>
        <end position="35"/>
    </location>
</feature>
<evidence type="ECO:0008006" key="4">
    <source>
        <dbReference type="Google" id="ProtNLM"/>
    </source>
</evidence>
<dbReference type="Proteomes" id="UP000029672">
    <property type="component" value="Chromosome"/>
</dbReference>
<evidence type="ECO:0000313" key="3">
    <source>
        <dbReference type="Proteomes" id="UP000029672"/>
    </source>
</evidence>
<dbReference type="KEGG" id="frf:LO80_01290"/>
<dbReference type="InterPro" id="IPR036259">
    <property type="entry name" value="MFS_trans_sf"/>
</dbReference>
<name>A0A097EME7_9GAMM</name>